<reference evidence="1 2" key="1">
    <citation type="journal article" date="2019" name="J. Hered.">
        <title>An Improved Genome Assembly for Drosophila navojoa, the Basal Species in the mojavensis Cluster.</title>
        <authorList>
            <person name="Vanderlinde T."/>
            <person name="Dupim E.G."/>
            <person name="Nazario-Yepiz N.O."/>
            <person name="Carvalho A.B."/>
        </authorList>
    </citation>
    <scope>NUCLEOTIDE SEQUENCE [LARGE SCALE GENOMIC DNA]</scope>
    <source>
        <strain evidence="1">Navoj_Jal97</strain>
        <tissue evidence="1">Whole organism</tissue>
    </source>
</reference>
<accession>A0A484AL89</accession>
<comment type="caution">
    <text evidence="1">The sequence shown here is derived from an EMBL/GenBank/DDBJ whole genome shotgun (WGS) entry which is preliminary data.</text>
</comment>
<organism evidence="1 2">
    <name type="scientific">Drosophila navojoa</name>
    <name type="common">Fruit fly</name>
    <dbReference type="NCBI Taxonomy" id="7232"/>
    <lineage>
        <taxon>Eukaryota</taxon>
        <taxon>Metazoa</taxon>
        <taxon>Ecdysozoa</taxon>
        <taxon>Arthropoda</taxon>
        <taxon>Hexapoda</taxon>
        <taxon>Insecta</taxon>
        <taxon>Pterygota</taxon>
        <taxon>Neoptera</taxon>
        <taxon>Endopterygota</taxon>
        <taxon>Diptera</taxon>
        <taxon>Brachycera</taxon>
        <taxon>Muscomorpha</taxon>
        <taxon>Ephydroidea</taxon>
        <taxon>Drosophilidae</taxon>
        <taxon>Drosophila</taxon>
    </lineage>
</organism>
<proteinExistence type="predicted"/>
<dbReference type="AlphaFoldDB" id="A0A484AL89"/>
<keyword evidence="2" id="KW-1185">Reference proteome</keyword>
<sequence length="82" mass="9019">MSVIRSVILYATPIWATAIATPSYSITCCAFRTVSDDVALVIASMVPLEDLVAKAVERSAHEPIRRNDIRANTMAKKLEQLN</sequence>
<evidence type="ECO:0000313" key="1">
    <source>
        <dbReference type="EMBL" id="TDG38167.1"/>
    </source>
</evidence>
<gene>
    <name evidence="1" type="ORF">AWZ03_015411</name>
</gene>
<name>A0A484AL89_DRONA</name>
<dbReference type="EMBL" id="LSRL02009496">
    <property type="protein sequence ID" value="TDG38167.1"/>
    <property type="molecule type" value="Genomic_DNA"/>
</dbReference>
<dbReference type="Proteomes" id="UP000295192">
    <property type="component" value="Unassembled WGS sequence"/>
</dbReference>
<evidence type="ECO:0000313" key="2">
    <source>
        <dbReference type="Proteomes" id="UP000295192"/>
    </source>
</evidence>
<protein>
    <submittedName>
        <fullName evidence="1">Uncharacterized protein</fullName>
    </submittedName>
</protein>